<dbReference type="InterPro" id="IPR050187">
    <property type="entry name" value="Lipid_Phosphate_FormReg"/>
</dbReference>
<proteinExistence type="predicted"/>
<dbReference type="PANTHER" id="PTHR12358:SF88">
    <property type="entry name" value="DAGKC DOMAIN-CONTAINING PROTEIN"/>
    <property type="match status" value="1"/>
</dbReference>
<feature type="region of interest" description="Disordered" evidence="1">
    <location>
        <begin position="140"/>
        <end position="175"/>
    </location>
</feature>
<dbReference type="InterPro" id="IPR017438">
    <property type="entry name" value="ATP-NAD_kinase_N"/>
</dbReference>
<evidence type="ECO:0000256" key="1">
    <source>
        <dbReference type="SAM" id="MobiDB-lite"/>
    </source>
</evidence>
<dbReference type="EMBL" id="JACEFO010002270">
    <property type="protein sequence ID" value="KAF8669496.1"/>
    <property type="molecule type" value="Genomic_DNA"/>
</dbReference>
<dbReference type="GO" id="GO:0001727">
    <property type="term" value="F:lipid kinase activity"/>
    <property type="evidence" value="ECO:0007669"/>
    <property type="project" value="TreeGrafter"/>
</dbReference>
<gene>
    <name evidence="3" type="ORF">HU200_051297</name>
</gene>
<sequence length="227" mass="24756">MPCYSYLISNSEPCLETKHRLHAQEIAHSLDLRKYDGIICVRGDGFLVVNGLLQREDWGTAIKVPLGIIPAGTGNGMAQSLLHAAGEPFSISNAVFAIIRVCSAMCNTTSLQFLLRVLNMRQYNGRVLFVPAPGYEEVGEPVEQSTSCKQNGVNTGSHEDKANDRNGETSGYPGPSIQEADLEWRSLSCPFISVWLGNVPFASEDAMAAPNAEVNLTSFWFAYPLCP</sequence>
<dbReference type="GO" id="GO:0046512">
    <property type="term" value="P:sphingosine biosynthetic process"/>
    <property type="evidence" value="ECO:0007669"/>
    <property type="project" value="TreeGrafter"/>
</dbReference>
<dbReference type="PROSITE" id="PS50146">
    <property type="entry name" value="DAGK"/>
    <property type="match status" value="1"/>
</dbReference>
<dbReference type="OrthoDB" id="3853857at2759"/>
<evidence type="ECO:0000259" key="2">
    <source>
        <dbReference type="PROSITE" id="PS50146"/>
    </source>
</evidence>
<feature type="compositionally biased region" description="Basic and acidic residues" evidence="1">
    <location>
        <begin position="157"/>
        <end position="167"/>
    </location>
</feature>
<feature type="domain" description="DAGKc" evidence="2">
    <location>
        <begin position="1"/>
        <end position="81"/>
    </location>
</feature>
<dbReference type="PANTHER" id="PTHR12358">
    <property type="entry name" value="SPHINGOSINE KINASE"/>
    <property type="match status" value="1"/>
</dbReference>
<dbReference type="Proteomes" id="UP000636709">
    <property type="component" value="Unassembled WGS sequence"/>
</dbReference>
<feature type="compositionally biased region" description="Polar residues" evidence="1">
    <location>
        <begin position="143"/>
        <end position="156"/>
    </location>
</feature>
<protein>
    <recommendedName>
        <fullName evidence="2">DAGKc domain-containing protein</fullName>
    </recommendedName>
</protein>
<evidence type="ECO:0000313" key="4">
    <source>
        <dbReference type="Proteomes" id="UP000636709"/>
    </source>
</evidence>
<name>A0A835AMS1_9POAL</name>
<dbReference type="Pfam" id="PF00781">
    <property type="entry name" value="DAGK_cat"/>
    <property type="match status" value="1"/>
</dbReference>
<dbReference type="InterPro" id="IPR001206">
    <property type="entry name" value="Diacylglycerol_kinase_cat_dom"/>
</dbReference>
<accession>A0A835AMS1</accession>
<comment type="caution">
    <text evidence="3">The sequence shown here is derived from an EMBL/GenBank/DDBJ whole genome shotgun (WGS) entry which is preliminary data.</text>
</comment>
<organism evidence="3 4">
    <name type="scientific">Digitaria exilis</name>
    <dbReference type="NCBI Taxonomy" id="1010633"/>
    <lineage>
        <taxon>Eukaryota</taxon>
        <taxon>Viridiplantae</taxon>
        <taxon>Streptophyta</taxon>
        <taxon>Embryophyta</taxon>
        <taxon>Tracheophyta</taxon>
        <taxon>Spermatophyta</taxon>
        <taxon>Magnoliopsida</taxon>
        <taxon>Liliopsida</taxon>
        <taxon>Poales</taxon>
        <taxon>Poaceae</taxon>
        <taxon>PACMAD clade</taxon>
        <taxon>Panicoideae</taxon>
        <taxon>Panicodae</taxon>
        <taxon>Paniceae</taxon>
        <taxon>Anthephorinae</taxon>
        <taxon>Digitaria</taxon>
    </lineage>
</organism>
<dbReference type="Gene3D" id="3.40.50.10330">
    <property type="entry name" value="Probable inorganic polyphosphate/atp-NAD kinase, domain 1"/>
    <property type="match status" value="1"/>
</dbReference>
<dbReference type="InterPro" id="IPR016064">
    <property type="entry name" value="NAD/diacylglycerol_kinase_sf"/>
</dbReference>
<dbReference type="Gene3D" id="2.60.200.40">
    <property type="match status" value="1"/>
</dbReference>
<keyword evidence="4" id="KW-1185">Reference proteome</keyword>
<dbReference type="GO" id="GO:0016020">
    <property type="term" value="C:membrane"/>
    <property type="evidence" value="ECO:0007669"/>
    <property type="project" value="TreeGrafter"/>
</dbReference>
<evidence type="ECO:0000313" key="3">
    <source>
        <dbReference type="EMBL" id="KAF8669496.1"/>
    </source>
</evidence>
<dbReference type="SUPFAM" id="SSF111331">
    <property type="entry name" value="NAD kinase/diacylglycerol kinase-like"/>
    <property type="match status" value="1"/>
</dbReference>
<reference evidence="3" key="1">
    <citation type="submission" date="2020-07" db="EMBL/GenBank/DDBJ databases">
        <title>Genome sequence and genetic diversity analysis of an under-domesticated orphan crop, white fonio (Digitaria exilis).</title>
        <authorList>
            <person name="Bennetzen J.L."/>
            <person name="Chen S."/>
            <person name="Ma X."/>
            <person name="Wang X."/>
            <person name="Yssel A.E.J."/>
            <person name="Chaluvadi S.R."/>
            <person name="Johnson M."/>
            <person name="Gangashetty P."/>
            <person name="Hamidou F."/>
            <person name="Sanogo M.D."/>
            <person name="Zwaenepoel A."/>
            <person name="Wallace J."/>
            <person name="Van De Peer Y."/>
            <person name="Van Deynze A."/>
        </authorList>
    </citation>
    <scope>NUCLEOTIDE SEQUENCE</scope>
    <source>
        <tissue evidence="3">Leaves</tissue>
    </source>
</reference>
<dbReference type="AlphaFoldDB" id="A0A835AMS1"/>
<dbReference type="GO" id="GO:0005737">
    <property type="term" value="C:cytoplasm"/>
    <property type="evidence" value="ECO:0007669"/>
    <property type="project" value="TreeGrafter"/>
</dbReference>